<dbReference type="AlphaFoldDB" id="A0A4U1BSU0"/>
<comment type="caution">
    <text evidence="2">The sequence shown here is derived from an EMBL/GenBank/DDBJ whole genome shotgun (WGS) entry which is preliminary data.</text>
</comment>
<keyword evidence="3" id="KW-1185">Reference proteome</keyword>
<dbReference type="OrthoDB" id="6313023at2"/>
<gene>
    <name evidence="2" type="ORF">FCL42_01750</name>
</gene>
<keyword evidence="1" id="KW-1133">Transmembrane helix</keyword>
<accession>A0A4U1BSU0</accession>
<proteinExistence type="predicted"/>
<name>A0A4U1BSU0_9GAMM</name>
<dbReference type="Proteomes" id="UP000305675">
    <property type="component" value="Unassembled WGS sequence"/>
</dbReference>
<sequence length="95" mass="10681">MSTQSTFSRPRVRLFCAVILSLATATVLIPGMTVYMPLNKADQIAMPILLFPFIWCALVIYCYMAKKWWQPLVLMLGLMGIHGALIAYQLLMAKA</sequence>
<dbReference type="EMBL" id="SWCJ01000001">
    <property type="protein sequence ID" value="TKB58496.1"/>
    <property type="molecule type" value="Genomic_DNA"/>
</dbReference>
<reference evidence="2 3" key="1">
    <citation type="submission" date="2019-04" db="EMBL/GenBank/DDBJ databases">
        <authorList>
            <person name="Hwang J.C."/>
        </authorList>
    </citation>
    <scope>NUCLEOTIDE SEQUENCE [LARGE SCALE GENOMIC DNA]</scope>
    <source>
        <strain evidence="2 3">IMCC35002</strain>
    </source>
</reference>
<evidence type="ECO:0000313" key="2">
    <source>
        <dbReference type="EMBL" id="TKB58496.1"/>
    </source>
</evidence>
<organism evidence="2 3">
    <name type="scientific">Ferrimonas aestuarii</name>
    <dbReference type="NCBI Taxonomy" id="2569539"/>
    <lineage>
        <taxon>Bacteria</taxon>
        <taxon>Pseudomonadati</taxon>
        <taxon>Pseudomonadota</taxon>
        <taxon>Gammaproteobacteria</taxon>
        <taxon>Alteromonadales</taxon>
        <taxon>Ferrimonadaceae</taxon>
        <taxon>Ferrimonas</taxon>
    </lineage>
</organism>
<evidence type="ECO:0000313" key="3">
    <source>
        <dbReference type="Proteomes" id="UP000305675"/>
    </source>
</evidence>
<keyword evidence="1" id="KW-0812">Transmembrane</keyword>
<protein>
    <submittedName>
        <fullName evidence="2">Uncharacterized protein</fullName>
    </submittedName>
</protein>
<feature type="transmembrane region" description="Helical" evidence="1">
    <location>
        <begin position="72"/>
        <end position="91"/>
    </location>
</feature>
<feature type="transmembrane region" description="Helical" evidence="1">
    <location>
        <begin position="44"/>
        <end position="65"/>
    </location>
</feature>
<keyword evidence="1" id="KW-0472">Membrane</keyword>
<dbReference type="RefSeq" id="WP_136861644.1">
    <property type="nucleotide sequence ID" value="NZ_SWCJ01000001.1"/>
</dbReference>
<evidence type="ECO:0000256" key="1">
    <source>
        <dbReference type="SAM" id="Phobius"/>
    </source>
</evidence>
<feature type="transmembrane region" description="Helical" evidence="1">
    <location>
        <begin position="12"/>
        <end position="38"/>
    </location>
</feature>